<sequence length="97" mass="10885">MSTRIVVVIWALKVFRNCKRALSVRVNSDSPLPMSVSISRADDEQHDAREGDDVTMQCRFSPELANGDPLTYYWVRSTASGHDNVAIGDIPLETNYQ</sequence>
<organism evidence="3 4">
    <name type="scientific">Operophtera brumata</name>
    <name type="common">Winter moth</name>
    <name type="synonym">Phalaena brumata</name>
    <dbReference type="NCBI Taxonomy" id="104452"/>
    <lineage>
        <taxon>Eukaryota</taxon>
        <taxon>Metazoa</taxon>
        <taxon>Ecdysozoa</taxon>
        <taxon>Arthropoda</taxon>
        <taxon>Hexapoda</taxon>
        <taxon>Insecta</taxon>
        <taxon>Pterygota</taxon>
        <taxon>Neoptera</taxon>
        <taxon>Endopterygota</taxon>
        <taxon>Lepidoptera</taxon>
        <taxon>Glossata</taxon>
        <taxon>Ditrysia</taxon>
        <taxon>Geometroidea</taxon>
        <taxon>Geometridae</taxon>
        <taxon>Larentiinae</taxon>
        <taxon>Operophtera</taxon>
    </lineage>
</organism>
<evidence type="ECO:0000313" key="4">
    <source>
        <dbReference type="Proteomes" id="UP000037510"/>
    </source>
</evidence>
<evidence type="ECO:0000256" key="1">
    <source>
        <dbReference type="SAM" id="MobiDB-lite"/>
    </source>
</evidence>
<proteinExistence type="predicted"/>
<name>A0A0L7LR94_OPEBR</name>
<feature type="compositionally biased region" description="Basic and acidic residues" evidence="1">
    <location>
        <begin position="40"/>
        <end position="52"/>
    </location>
</feature>
<accession>A0A0L7LR94</accession>
<feature type="region of interest" description="Disordered" evidence="1">
    <location>
        <begin position="34"/>
        <end position="53"/>
    </location>
</feature>
<reference evidence="3 4" key="1">
    <citation type="journal article" date="2015" name="Genome Biol. Evol.">
        <title>The genome of winter moth (Operophtera brumata) provides a genomic perspective on sexual dimorphism and phenology.</title>
        <authorList>
            <person name="Derks M.F."/>
            <person name="Smit S."/>
            <person name="Salis L."/>
            <person name="Schijlen E."/>
            <person name="Bossers A."/>
            <person name="Mateman C."/>
            <person name="Pijl A.S."/>
            <person name="de Ridder D."/>
            <person name="Groenen M.A."/>
            <person name="Visser M.E."/>
            <person name="Megens H.J."/>
        </authorList>
    </citation>
    <scope>NUCLEOTIDE SEQUENCE [LARGE SCALE GENOMIC DNA]</scope>
    <source>
        <strain evidence="3">WM2013NL</strain>
        <tissue evidence="3">Head and thorax</tissue>
    </source>
</reference>
<evidence type="ECO:0000259" key="2">
    <source>
        <dbReference type="PROSITE" id="PS50835"/>
    </source>
</evidence>
<keyword evidence="4" id="KW-1185">Reference proteome</keyword>
<gene>
    <name evidence="3" type="ORF">OBRU01_00754</name>
</gene>
<dbReference type="InterPro" id="IPR007110">
    <property type="entry name" value="Ig-like_dom"/>
</dbReference>
<protein>
    <submittedName>
        <fullName evidence="3">Echinoid</fullName>
    </submittedName>
</protein>
<dbReference type="Proteomes" id="UP000037510">
    <property type="component" value="Unassembled WGS sequence"/>
</dbReference>
<dbReference type="PROSITE" id="PS50835">
    <property type="entry name" value="IG_LIKE"/>
    <property type="match status" value="1"/>
</dbReference>
<evidence type="ECO:0000313" key="3">
    <source>
        <dbReference type="EMBL" id="KOB77965.1"/>
    </source>
</evidence>
<comment type="caution">
    <text evidence="3">The sequence shown here is derived from an EMBL/GenBank/DDBJ whole genome shotgun (WGS) entry which is preliminary data.</text>
</comment>
<dbReference type="EMBL" id="JTDY01000274">
    <property type="protein sequence ID" value="KOB77965.1"/>
    <property type="molecule type" value="Genomic_DNA"/>
</dbReference>
<dbReference type="AlphaFoldDB" id="A0A0L7LR94"/>
<feature type="domain" description="Ig-like" evidence="2">
    <location>
        <begin position="33"/>
        <end position="97"/>
    </location>
</feature>